<proteinExistence type="predicted"/>
<dbReference type="RefSeq" id="WP_386783098.1">
    <property type="nucleotide sequence ID" value="NZ_JBHTIC010000016.1"/>
</dbReference>
<dbReference type="SUPFAM" id="SSF49464">
    <property type="entry name" value="Carboxypeptidase regulatory domain-like"/>
    <property type="match status" value="1"/>
</dbReference>
<evidence type="ECO:0000313" key="2">
    <source>
        <dbReference type="EMBL" id="MFD0762674.1"/>
    </source>
</evidence>
<evidence type="ECO:0000313" key="3">
    <source>
        <dbReference type="Proteomes" id="UP001597032"/>
    </source>
</evidence>
<dbReference type="EMBL" id="JBHTIC010000016">
    <property type="protein sequence ID" value="MFD0762674.1"/>
    <property type="molecule type" value="Genomic_DNA"/>
</dbReference>
<name>A0ABW2ZC19_9FLAO</name>
<organism evidence="2 3">
    <name type="scientific">Lutibacter aestuarii</name>
    <dbReference type="NCBI Taxonomy" id="861111"/>
    <lineage>
        <taxon>Bacteria</taxon>
        <taxon>Pseudomonadati</taxon>
        <taxon>Bacteroidota</taxon>
        <taxon>Flavobacteriia</taxon>
        <taxon>Flavobacteriales</taxon>
        <taxon>Flavobacteriaceae</taxon>
        <taxon>Lutibacter</taxon>
    </lineage>
</organism>
<reference evidence="3" key="1">
    <citation type="journal article" date="2019" name="Int. J. Syst. Evol. Microbiol.">
        <title>The Global Catalogue of Microorganisms (GCM) 10K type strain sequencing project: providing services to taxonomists for standard genome sequencing and annotation.</title>
        <authorList>
            <consortium name="The Broad Institute Genomics Platform"/>
            <consortium name="The Broad Institute Genome Sequencing Center for Infectious Disease"/>
            <person name="Wu L."/>
            <person name="Ma J."/>
        </authorList>
    </citation>
    <scope>NUCLEOTIDE SEQUENCE [LARGE SCALE GENOMIC DNA]</scope>
    <source>
        <strain evidence="3">CCUG 60022</strain>
    </source>
</reference>
<dbReference type="Proteomes" id="UP001597032">
    <property type="component" value="Unassembled WGS sequence"/>
</dbReference>
<keyword evidence="3" id="KW-1185">Reference proteome</keyword>
<feature type="chain" id="PRO_5047029874" evidence="1">
    <location>
        <begin position="21"/>
        <end position="261"/>
    </location>
</feature>
<dbReference type="InterPro" id="IPR008969">
    <property type="entry name" value="CarboxyPept-like_regulatory"/>
</dbReference>
<comment type="caution">
    <text evidence="2">The sequence shown here is derived from an EMBL/GenBank/DDBJ whole genome shotgun (WGS) entry which is preliminary data.</text>
</comment>
<feature type="signal peptide" evidence="1">
    <location>
        <begin position="1"/>
        <end position="20"/>
    </location>
</feature>
<protein>
    <submittedName>
        <fullName evidence="2">Carboxypeptidase-like regulatory domain-containing protein</fullName>
    </submittedName>
</protein>
<gene>
    <name evidence="2" type="ORF">ACFQZW_11335</name>
</gene>
<dbReference type="Pfam" id="PF13715">
    <property type="entry name" value="CarbopepD_reg_2"/>
    <property type="match status" value="1"/>
</dbReference>
<evidence type="ECO:0000256" key="1">
    <source>
        <dbReference type="SAM" id="SignalP"/>
    </source>
</evidence>
<accession>A0ABW2ZC19</accession>
<sequence>MKLKPTNLLVFVFLAMKLSAQEKSTTITGVIASSHKPISDVHIINLSNKYGAVSDLNGSFKIKVTIGNILLISSIQYETVKIKITKKHIASNFLKIELKPIVNILDEVFLHGLSGNLDVDIKNTPKDTIPKHNFIFNKSDIFKIKEDYSINFSKPPNAEAFTNPLYLGGVGASASIPDFQYIAEQKLKKSLARKTSFPDKIIKEFGIDFFTNDLQIPKDKIYHFISYCESRDIIKKYYDKKIIEVIKILTNESKTYHKIEH</sequence>
<keyword evidence="1" id="KW-0732">Signal</keyword>